<evidence type="ECO:0000256" key="1">
    <source>
        <dbReference type="ARBA" id="ARBA00010240"/>
    </source>
</evidence>
<evidence type="ECO:0000259" key="4">
    <source>
        <dbReference type="PROSITE" id="PS51635"/>
    </source>
</evidence>
<dbReference type="STRING" id="475255.SAMN04488101_103167"/>
<dbReference type="RefSeq" id="WP_084288955.1">
    <property type="nucleotide sequence ID" value="NZ_FWYB01000003.1"/>
</dbReference>
<reference evidence="5 6" key="1">
    <citation type="submission" date="2017-04" db="EMBL/GenBank/DDBJ databases">
        <authorList>
            <person name="Afonso C.L."/>
            <person name="Miller P.J."/>
            <person name="Scott M.A."/>
            <person name="Spackman E."/>
            <person name="Goraichik I."/>
            <person name="Dimitrov K.M."/>
            <person name="Suarez D.L."/>
            <person name="Swayne D.E."/>
        </authorList>
    </citation>
    <scope>NUCLEOTIDE SEQUENCE [LARGE SCALE GENOMIC DNA]</scope>
    <source>
        <strain evidence="5 6">DSM 19625</strain>
    </source>
</reference>
<dbReference type="Gene3D" id="3.40.1090.10">
    <property type="entry name" value="Cytosolic phospholipase A2 catalytic domain"/>
    <property type="match status" value="1"/>
</dbReference>
<feature type="active site" description="Nucleophile" evidence="3">
    <location>
        <position position="50"/>
    </location>
</feature>
<dbReference type="GO" id="GO:0016042">
    <property type="term" value="P:lipid catabolic process"/>
    <property type="evidence" value="ECO:0007669"/>
    <property type="project" value="UniProtKB-UniRule"/>
</dbReference>
<feature type="short sequence motif" description="DGA/G" evidence="3">
    <location>
        <begin position="195"/>
        <end position="197"/>
    </location>
</feature>
<keyword evidence="2 3" id="KW-0443">Lipid metabolism</keyword>
<dbReference type="GO" id="GO:0004620">
    <property type="term" value="F:phospholipase activity"/>
    <property type="evidence" value="ECO:0007669"/>
    <property type="project" value="TreeGrafter"/>
</dbReference>
<evidence type="ECO:0000313" key="6">
    <source>
        <dbReference type="Proteomes" id="UP000192678"/>
    </source>
</evidence>
<dbReference type="OrthoDB" id="9807112at2"/>
<feature type="short sequence motif" description="GXGXXG" evidence="3">
    <location>
        <begin position="9"/>
        <end position="14"/>
    </location>
</feature>
<sequence length="356" mass="39774">MKKILSIDGGGIRGIIPGMILVALEEKLKRESKNPNAAIVDYFDFFAGTSTGGILICLMLCPSEEDPTRPRFSAREALDLYLKHGNDIFKMSFFKRIRAKLGLAGERYNSAIFEGVLKNYFGELKLSQLIKPCIISAYNIELRKTHFFRQQNAITRGDSRDFYLKDVCRATSAAPTYFSVAEIHSLANVRYPLLDGGVFATNPALSGLIEVTKAYNQTRINDIFLVSLGTGRSKRSYDYDYFKKSSAMAVVPAILDIMMSGVAETSDFFLRQLFHSAGRSENYIRIEPNSLESIKEGLDAASPSNMEKLVALADRTISENDAMITQLARILIEEQKQAVNKKPWDFLKAVRSLGSL</sequence>
<accession>A0A1W2C5T2</accession>
<keyword evidence="3" id="KW-0378">Hydrolase</keyword>
<proteinExistence type="inferred from homology"/>
<dbReference type="PROSITE" id="PS51635">
    <property type="entry name" value="PNPLA"/>
    <property type="match status" value="1"/>
</dbReference>
<evidence type="ECO:0000256" key="3">
    <source>
        <dbReference type="PROSITE-ProRule" id="PRU01161"/>
    </source>
</evidence>
<dbReference type="EMBL" id="FWYB01000003">
    <property type="protein sequence ID" value="SMC80569.1"/>
    <property type="molecule type" value="Genomic_DNA"/>
</dbReference>
<name>A0A1W2C5T2_9SPHI</name>
<dbReference type="SUPFAM" id="SSF52151">
    <property type="entry name" value="FabD/lysophospholipase-like"/>
    <property type="match status" value="1"/>
</dbReference>
<dbReference type="Pfam" id="PF01734">
    <property type="entry name" value="Patatin"/>
    <property type="match status" value="1"/>
</dbReference>
<evidence type="ECO:0000256" key="2">
    <source>
        <dbReference type="ARBA" id="ARBA00023098"/>
    </source>
</evidence>
<gene>
    <name evidence="5" type="ORF">SAMN04488101_103167</name>
</gene>
<dbReference type="InterPro" id="IPR002641">
    <property type="entry name" value="PNPLA_dom"/>
</dbReference>
<dbReference type="InterPro" id="IPR016035">
    <property type="entry name" value="Acyl_Trfase/lysoPLipase"/>
</dbReference>
<dbReference type="GO" id="GO:0047372">
    <property type="term" value="F:monoacylglycerol lipase activity"/>
    <property type="evidence" value="ECO:0007669"/>
    <property type="project" value="TreeGrafter"/>
</dbReference>
<protein>
    <submittedName>
        <fullName evidence="5">Patatin-like phospholipase</fullName>
    </submittedName>
</protein>
<keyword evidence="3" id="KW-0442">Lipid degradation</keyword>
<dbReference type="PANTHER" id="PTHR32176">
    <property type="entry name" value="XYLOSE ISOMERASE"/>
    <property type="match status" value="1"/>
</dbReference>
<keyword evidence="6" id="KW-1185">Reference proteome</keyword>
<dbReference type="Proteomes" id="UP000192678">
    <property type="component" value="Unassembled WGS sequence"/>
</dbReference>
<organism evidence="5 6">
    <name type="scientific">Pedobacter nyackensis</name>
    <dbReference type="NCBI Taxonomy" id="475255"/>
    <lineage>
        <taxon>Bacteria</taxon>
        <taxon>Pseudomonadati</taxon>
        <taxon>Bacteroidota</taxon>
        <taxon>Sphingobacteriia</taxon>
        <taxon>Sphingobacteriales</taxon>
        <taxon>Sphingobacteriaceae</taxon>
        <taxon>Pedobacter</taxon>
    </lineage>
</organism>
<feature type="short sequence motif" description="GXSXG" evidence="3">
    <location>
        <begin position="48"/>
        <end position="52"/>
    </location>
</feature>
<dbReference type="AlphaFoldDB" id="A0A1W2C5T2"/>
<evidence type="ECO:0000313" key="5">
    <source>
        <dbReference type="EMBL" id="SMC80569.1"/>
    </source>
</evidence>
<feature type="active site" description="Proton acceptor" evidence="3">
    <location>
        <position position="195"/>
    </location>
</feature>
<dbReference type="PANTHER" id="PTHR32176:SF92">
    <property type="entry name" value="XYLOSE ISOMERASE"/>
    <property type="match status" value="1"/>
</dbReference>
<comment type="similarity">
    <text evidence="1">Belongs to the patatin family.</text>
</comment>
<feature type="domain" description="PNPLA" evidence="4">
    <location>
        <begin position="5"/>
        <end position="208"/>
    </location>
</feature>